<dbReference type="AlphaFoldDB" id="A0A8H3IWR3"/>
<comment type="caution">
    <text evidence="2">The sequence shown here is derived from an EMBL/GenBank/DDBJ whole genome shotgun (WGS) entry which is preliminary data.</text>
</comment>
<organism evidence="2 3">
    <name type="scientific">Heterodermia speciosa</name>
    <dbReference type="NCBI Taxonomy" id="116794"/>
    <lineage>
        <taxon>Eukaryota</taxon>
        <taxon>Fungi</taxon>
        <taxon>Dikarya</taxon>
        <taxon>Ascomycota</taxon>
        <taxon>Pezizomycotina</taxon>
        <taxon>Lecanoromycetes</taxon>
        <taxon>OSLEUM clade</taxon>
        <taxon>Lecanoromycetidae</taxon>
        <taxon>Caliciales</taxon>
        <taxon>Physciaceae</taxon>
        <taxon>Heterodermia</taxon>
    </lineage>
</organism>
<dbReference type="EMBL" id="CAJPDS010000059">
    <property type="protein sequence ID" value="CAF9931475.1"/>
    <property type="molecule type" value="Genomic_DNA"/>
</dbReference>
<feature type="compositionally biased region" description="Basic and acidic residues" evidence="1">
    <location>
        <begin position="1"/>
        <end position="11"/>
    </location>
</feature>
<feature type="region of interest" description="Disordered" evidence="1">
    <location>
        <begin position="1"/>
        <end position="44"/>
    </location>
</feature>
<gene>
    <name evidence="2" type="ORF">HETSPECPRED_007883</name>
</gene>
<accession>A0A8H3IWR3</accession>
<protein>
    <submittedName>
        <fullName evidence="2">Uncharacterized protein</fullName>
    </submittedName>
</protein>
<evidence type="ECO:0000313" key="2">
    <source>
        <dbReference type="EMBL" id="CAF9931475.1"/>
    </source>
</evidence>
<sequence length="162" mass="18295">MEARQGSHWNDDDLVDSSTLVQKTDERNEGEETSPAAKGNMVPARSCSKDWEGTIFWRGPIRQLQLHSFLLRSNYDYQLNIHGNYDHGNRALVADLIMKPMQEPWSPTKGTESNQFNGFLMATIQGKRHGLTNSDYVDLPFEAHHGNSQSTADRYSTTGPIL</sequence>
<name>A0A8H3IWR3_9LECA</name>
<dbReference type="Proteomes" id="UP000664521">
    <property type="component" value="Unassembled WGS sequence"/>
</dbReference>
<keyword evidence="3" id="KW-1185">Reference proteome</keyword>
<evidence type="ECO:0000256" key="1">
    <source>
        <dbReference type="SAM" id="MobiDB-lite"/>
    </source>
</evidence>
<reference evidence="2" key="1">
    <citation type="submission" date="2021-03" db="EMBL/GenBank/DDBJ databases">
        <authorList>
            <person name="Tagirdzhanova G."/>
        </authorList>
    </citation>
    <scope>NUCLEOTIDE SEQUENCE</scope>
</reference>
<evidence type="ECO:0000313" key="3">
    <source>
        <dbReference type="Proteomes" id="UP000664521"/>
    </source>
</evidence>
<proteinExistence type="predicted"/>